<protein>
    <recommendedName>
        <fullName evidence="4">B box-type domain-containing protein</fullName>
    </recommendedName>
</protein>
<evidence type="ECO:0000313" key="3">
    <source>
        <dbReference type="Proteomes" id="UP000596742"/>
    </source>
</evidence>
<gene>
    <name evidence="2" type="ORF">MGAL_10B049829</name>
</gene>
<accession>A0A8B6G3T3</accession>
<sequence>MDCEKHHSRNKSSKQYKILNSNAYKKLPDFIIKTGNRCPDHDQRYELYCPNHSAACCLQCFTEKHQNCKDLKRLPDIMKNVKSSISMTRLEQELKDADENYEDVINYLKGRLSTILSQKTTKIEEIHRMRKSLEEHLDKLEQRMVKELDE</sequence>
<keyword evidence="3" id="KW-1185">Reference proteome</keyword>
<evidence type="ECO:0000313" key="2">
    <source>
        <dbReference type="EMBL" id="VDI58210.1"/>
    </source>
</evidence>
<dbReference type="Gene3D" id="3.30.160.60">
    <property type="entry name" value="Classic Zinc Finger"/>
    <property type="match status" value="1"/>
</dbReference>
<dbReference type="OrthoDB" id="6158324at2759"/>
<dbReference type="Proteomes" id="UP000596742">
    <property type="component" value="Unassembled WGS sequence"/>
</dbReference>
<dbReference type="AlphaFoldDB" id="A0A8B6G3T3"/>
<dbReference type="SUPFAM" id="SSF57845">
    <property type="entry name" value="B-box zinc-binding domain"/>
    <property type="match status" value="1"/>
</dbReference>
<name>A0A8B6G3T3_MYTGA</name>
<comment type="caution">
    <text evidence="2">The sequence shown here is derived from an EMBL/GenBank/DDBJ whole genome shotgun (WGS) entry which is preliminary data.</text>
</comment>
<dbReference type="EMBL" id="UYJE01007815">
    <property type="protein sequence ID" value="VDI58210.1"/>
    <property type="molecule type" value="Genomic_DNA"/>
</dbReference>
<organism evidence="2 3">
    <name type="scientific">Mytilus galloprovincialis</name>
    <name type="common">Mediterranean mussel</name>
    <dbReference type="NCBI Taxonomy" id="29158"/>
    <lineage>
        <taxon>Eukaryota</taxon>
        <taxon>Metazoa</taxon>
        <taxon>Spiralia</taxon>
        <taxon>Lophotrochozoa</taxon>
        <taxon>Mollusca</taxon>
        <taxon>Bivalvia</taxon>
        <taxon>Autobranchia</taxon>
        <taxon>Pteriomorphia</taxon>
        <taxon>Mytilida</taxon>
        <taxon>Mytiloidea</taxon>
        <taxon>Mytilidae</taxon>
        <taxon>Mytilinae</taxon>
        <taxon>Mytilus</taxon>
    </lineage>
</organism>
<keyword evidence="1" id="KW-0175">Coiled coil</keyword>
<evidence type="ECO:0000256" key="1">
    <source>
        <dbReference type="SAM" id="Coils"/>
    </source>
</evidence>
<reference evidence="2" key="1">
    <citation type="submission" date="2018-11" db="EMBL/GenBank/DDBJ databases">
        <authorList>
            <person name="Alioto T."/>
            <person name="Alioto T."/>
        </authorList>
    </citation>
    <scope>NUCLEOTIDE SEQUENCE</scope>
</reference>
<proteinExistence type="predicted"/>
<evidence type="ECO:0008006" key="4">
    <source>
        <dbReference type="Google" id="ProtNLM"/>
    </source>
</evidence>
<feature type="coiled-coil region" evidence="1">
    <location>
        <begin position="87"/>
        <end position="150"/>
    </location>
</feature>